<dbReference type="PANTHER" id="PTHR10867:SF33">
    <property type="entry name" value="INDOLETHYLAMINE N-METHYLTRANSFERASE"/>
    <property type="match status" value="1"/>
</dbReference>
<dbReference type="SUPFAM" id="SSF53335">
    <property type="entry name" value="S-adenosyl-L-methionine-dependent methyltransferases"/>
    <property type="match status" value="1"/>
</dbReference>
<evidence type="ECO:0000256" key="2">
    <source>
        <dbReference type="ARBA" id="ARBA00022603"/>
    </source>
</evidence>
<dbReference type="GO" id="GO:0009308">
    <property type="term" value="P:amine metabolic process"/>
    <property type="evidence" value="ECO:0007669"/>
    <property type="project" value="Ensembl"/>
</dbReference>
<dbReference type="Pfam" id="PF01234">
    <property type="entry name" value="NNMT_PNMT_TEMT"/>
    <property type="match status" value="1"/>
</dbReference>
<evidence type="ECO:0000256" key="1">
    <source>
        <dbReference type="ARBA" id="ARBA00007996"/>
    </source>
</evidence>
<dbReference type="GO" id="GO:0030748">
    <property type="term" value="F:amine N-methyltransferase activity"/>
    <property type="evidence" value="ECO:0007669"/>
    <property type="project" value="Ensembl"/>
</dbReference>
<feature type="binding site" evidence="5">
    <location>
        <begin position="64"/>
        <end position="65"/>
    </location>
    <ligand>
        <name>S-adenosyl-L-methionine</name>
        <dbReference type="ChEBI" id="CHEBI:59789"/>
    </ligand>
</feature>
<keyword evidence="2" id="KW-0489">Methyltransferase</keyword>
<dbReference type="GO" id="GO:0008170">
    <property type="term" value="F:N-methyltransferase activity"/>
    <property type="evidence" value="ECO:0000318"/>
    <property type="project" value="GO_Central"/>
</dbReference>
<dbReference type="InterPro" id="IPR029063">
    <property type="entry name" value="SAM-dependent_MTases_sf"/>
</dbReference>
<dbReference type="InterPro" id="IPR053384">
    <property type="entry name" value="SAM-dep_methyltransferase"/>
</dbReference>
<evidence type="ECO:0000256" key="4">
    <source>
        <dbReference type="ARBA" id="ARBA00022691"/>
    </source>
</evidence>
<keyword evidence="3" id="KW-0808">Transferase</keyword>
<dbReference type="InParanoid" id="A0A6I8NYG3"/>
<dbReference type="AlphaFoldDB" id="A0A6I8NYG3"/>
<feature type="binding site" evidence="5">
    <location>
        <begin position="143"/>
        <end position="144"/>
    </location>
    <ligand>
        <name>S-adenosyl-L-methionine</name>
        <dbReference type="ChEBI" id="CHEBI:59789"/>
    </ligand>
</feature>
<dbReference type="Bgee" id="ENSOANG00000047781">
    <property type="expression patterns" value="Expressed in heart and 6 other cell types or tissues"/>
</dbReference>
<evidence type="ECO:0000256" key="5">
    <source>
        <dbReference type="PIRSR" id="PIRSR000384-1"/>
    </source>
</evidence>
<reference evidence="6" key="2">
    <citation type="submission" date="2025-09" db="UniProtKB">
        <authorList>
            <consortium name="Ensembl"/>
        </authorList>
    </citation>
    <scope>IDENTIFICATION</scope>
    <source>
        <strain evidence="6">Glennie</strain>
    </source>
</reference>
<dbReference type="InterPro" id="IPR000940">
    <property type="entry name" value="NNMT_TEMT_trans"/>
</dbReference>
<feature type="binding site" evidence="5">
    <location>
        <position position="86"/>
    </location>
    <ligand>
        <name>S-adenosyl-L-methionine</name>
        <dbReference type="ChEBI" id="CHEBI:59789"/>
    </ligand>
</feature>
<comment type="similarity">
    <text evidence="1">Belongs to the class I-like SAM-binding methyltransferase superfamily. NNMT/PNMT/TEMT family.</text>
</comment>
<reference evidence="6" key="1">
    <citation type="submission" date="2025-08" db="UniProtKB">
        <authorList>
            <consortium name="Ensembl"/>
        </authorList>
    </citation>
    <scope>IDENTIFICATION</scope>
    <source>
        <strain evidence="6">Glennie</strain>
    </source>
</reference>
<protein>
    <submittedName>
        <fullName evidence="6">Indolethylamine N-methyltransferase</fullName>
    </submittedName>
</protein>
<feature type="binding site" evidence="5">
    <location>
        <position position="91"/>
    </location>
    <ligand>
        <name>S-adenosyl-L-methionine</name>
        <dbReference type="ChEBI" id="CHEBI:59789"/>
    </ligand>
</feature>
<dbReference type="PROSITE" id="PS51681">
    <property type="entry name" value="SAM_MT_NNMT_PNMT_TEMT"/>
    <property type="match status" value="1"/>
</dbReference>
<sequence length="264" mass="29636">MEGGSFTGGDIYQRDFLPKDYLATYYSFDSGPDPEYQMLKFNLECLFQTFVQGDLRGDTLIDVGSGPTIYQVLAACESFREIILSDFTNPNREELQRWLRAEPGAHDWTPAVQYACELEGNRDKWPEKEAKLRRKVTQVLKCDANKPNPLEPLELPPADCVLTMLALECACHDLNAYRAALCHLAGLLKAGGRLVTTVTLELDSYLVGERKFSCVRLQQEGIEAAFRDAGFHIERLQHSPQSYSRTCAPNSGVCFIVARKKEAA</sequence>
<dbReference type="GO" id="GO:0005829">
    <property type="term" value="C:cytosol"/>
    <property type="evidence" value="ECO:0000318"/>
    <property type="project" value="GO_Central"/>
</dbReference>
<proteinExistence type="inferred from homology"/>
<feature type="binding site" evidence="5">
    <location>
        <position position="21"/>
    </location>
    <ligand>
        <name>S-adenosyl-L-methionine</name>
        <dbReference type="ChEBI" id="CHEBI:59789"/>
    </ligand>
</feature>
<feature type="binding site" evidence="5">
    <location>
        <position position="70"/>
    </location>
    <ligand>
        <name>S-adenosyl-L-methionine</name>
        <dbReference type="ChEBI" id="CHEBI:59789"/>
    </ligand>
</feature>
<evidence type="ECO:0000313" key="6">
    <source>
        <dbReference type="Ensembl" id="ENSOANP00000045902.1"/>
    </source>
</evidence>
<dbReference type="Proteomes" id="UP000002279">
    <property type="component" value="Unplaced"/>
</dbReference>
<dbReference type="Ensembl" id="ENSOANT00000072441.1">
    <property type="protein sequence ID" value="ENSOANP00000045902.1"/>
    <property type="gene ID" value="ENSOANG00000047781.1"/>
</dbReference>
<feature type="binding site" evidence="5">
    <location>
        <position position="26"/>
    </location>
    <ligand>
        <name>S-adenosyl-L-methionine</name>
        <dbReference type="ChEBI" id="CHEBI:59789"/>
    </ligand>
</feature>
<keyword evidence="4 5" id="KW-0949">S-adenosyl-L-methionine</keyword>
<dbReference type="Gene3D" id="3.40.50.150">
    <property type="entry name" value="Vaccinia Virus protein VP39"/>
    <property type="match status" value="1"/>
</dbReference>
<dbReference type="GO" id="GO:0032259">
    <property type="term" value="P:methylation"/>
    <property type="evidence" value="ECO:0007669"/>
    <property type="project" value="UniProtKB-KW"/>
</dbReference>
<organism evidence="6 7">
    <name type="scientific">Ornithorhynchus anatinus</name>
    <name type="common">Duckbill platypus</name>
    <dbReference type="NCBI Taxonomy" id="9258"/>
    <lineage>
        <taxon>Eukaryota</taxon>
        <taxon>Metazoa</taxon>
        <taxon>Chordata</taxon>
        <taxon>Craniata</taxon>
        <taxon>Vertebrata</taxon>
        <taxon>Euteleostomi</taxon>
        <taxon>Mammalia</taxon>
        <taxon>Monotremata</taxon>
        <taxon>Ornithorhynchidae</taxon>
        <taxon>Ornithorhynchus</taxon>
    </lineage>
</organism>
<dbReference type="FunCoup" id="A0A6I8NYG3">
    <property type="interactions" value="164"/>
</dbReference>
<keyword evidence="7" id="KW-1185">Reference proteome</keyword>
<dbReference type="OMA" id="KFYLECL"/>
<dbReference type="PANTHER" id="PTHR10867">
    <property type="entry name" value="NNMT/PNMT/TEMT FAMILY MEMBER"/>
    <property type="match status" value="1"/>
</dbReference>
<accession>A0A6I8NYG3</accession>
<dbReference type="NCBIfam" id="NF041360">
    <property type="entry name" value="GntF_guanitoxin"/>
    <property type="match status" value="1"/>
</dbReference>
<name>A0A6I8NYG3_ORNAN</name>
<gene>
    <name evidence="6" type="primary">INMT</name>
</gene>
<evidence type="ECO:0000313" key="7">
    <source>
        <dbReference type="Proteomes" id="UP000002279"/>
    </source>
</evidence>
<dbReference type="GeneTree" id="ENSGT00390000011708"/>
<dbReference type="PIRSF" id="PIRSF000384">
    <property type="entry name" value="PNMTase"/>
    <property type="match status" value="1"/>
</dbReference>
<evidence type="ECO:0000256" key="3">
    <source>
        <dbReference type="ARBA" id="ARBA00022679"/>
    </source>
</evidence>